<feature type="transmembrane region" description="Helical" evidence="9">
    <location>
        <begin position="39"/>
        <end position="59"/>
    </location>
</feature>
<dbReference type="CDD" id="cd06582">
    <property type="entry name" value="TM_PBP1_LivH_like"/>
    <property type="match status" value="1"/>
</dbReference>
<dbReference type="InterPro" id="IPR001851">
    <property type="entry name" value="ABC_transp_permease"/>
</dbReference>
<comment type="similarity">
    <text evidence="8">Belongs to the binding-protein-dependent transport system permease family. LivHM subfamily.</text>
</comment>
<keyword evidence="7 9" id="KW-0472">Membrane</keyword>
<dbReference type="Proteomes" id="UP001162811">
    <property type="component" value="Unassembled WGS sequence"/>
</dbReference>
<evidence type="ECO:0000256" key="1">
    <source>
        <dbReference type="ARBA" id="ARBA00004651"/>
    </source>
</evidence>
<dbReference type="EMBL" id="JAMXHT010000002">
    <property type="protein sequence ID" value="MCO5397818.1"/>
    <property type="molecule type" value="Genomic_DNA"/>
</dbReference>
<dbReference type="PANTHER" id="PTHR11795">
    <property type="entry name" value="BRANCHED-CHAIN AMINO ACID TRANSPORT SYSTEM PERMEASE PROTEIN LIVH"/>
    <property type="match status" value="1"/>
</dbReference>
<dbReference type="Pfam" id="PF02653">
    <property type="entry name" value="BPD_transp_2"/>
    <property type="match status" value="1"/>
</dbReference>
<proteinExistence type="inferred from homology"/>
<evidence type="ECO:0000313" key="11">
    <source>
        <dbReference type="Proteomes" id="UP001162811"/>
    </source>
</evidence>
<comment type="caution">
    <text evidence="10">The sequence shown here is derived from an EMBL/GenBank/DDBJ whole genome shotgun (WGS) entry which is preliminary data.</text>
</comment>
<reference evidence="10" key="1">
    <citation type="submission" date="2022-06" db="EMBL/GenBank/DDBJ databases">
        <authorList>
            <person name="Lu C.-H."/>
        </authorList>
    </citation>
    <scope>NUCLEOTIDE SEQUENCE</scope>
    <source>
        <strain evidence="10">21MJYT02-11</strain>
    </source>
</reference>
<evidence type="ECO:0000256" key="6">
    <source>
        <dbReference type="ARBA" id="ARBA00022989"/>
    </source>
</evidence>
<accession>A0ABT1AHQ0</accession>
<sequence length="293" mass="30498">MNWDLLWAQVLAGIANGGLYFLVASGLTLLWGALGVVNLAHGSFFMLAAFGAAACIQKWGPGAGLLAACLIVPAVVAALGATLEVSFFRRVYRSGMWGQLLVSFGLLLVLNNVTRLVFGAQPLSMAPPPQLSGFVELGPLKLASYQLVVLALTAAVAIYLWALLTRSRTGRLIRAAVDDPQMLEAVGVDVLRLRTTVMAIAAMLAGVAGAIAVPRGAINTGMDVQIVLIAFAVVVVGGLGSVWGGLAAAMLIGVAETVSTLVIDQGSEIIIFAVMVIVLLFKPTGFRTIVGRE</sequence>
<keyword evidence="4 9" id="KW-0812">Transmembrane</keyword>
<evidence type="ECO:0000256" key="4">
    <source>
        <dbReference type="ARBA" id="ARBA00022692"/>
    </source>
</evidence>
<keyword evidence="3" id="KW-1003">Cell membrane</keyword>
<dbReference type="InterPro" id="IPR052157">
    <property type="entry name" value="BCAA_transport_permease"/>
</dbReference>
<evidence type="ECO:0000256" key="9">
    <source>
        <dbReference type="SAM" id="Phobius"/>
    </source>
</evidence>
<feature type="transmembrane region" description="Helical" evidence="9">
    <location>
        <begin position="6"/>
        <end position="32"/>
    </location>
</feature>
<organism evidence="10 11">
    <name type="scientific">Ralstonia soli</name>
    <dbReference type="NCBI Taxonomy" id="2953896"/>
    <lineage>
        <taxon>Bacteria</taxon>
        <taxon>Pseudomonadati</taxon>
        <taxon>Pseudomonadota</taxon>
        <taxon>Betaproteobacteria</taxon>
        <taxon>Burkholderiales</taxon>
        <taxon>Burkholderiaceae</taxon>
        <taxon>Ralstonia</taxon>
    </lineage>
</organism>
<feature type="transmembrane region" description="Helical" evidence="9">
    <location>
        <begin position="100"/>
        <end position="123"/>
    </location>
</feature>
<keyword evidence="11" id="KW-1185">Reference proteome</keyword>
<keyword evidence="2" id="KW-0813">Transport</keyword>
<evidence type="ECO:0000256" key="2">
    <source>
        <dbReference type="ARBA" id="ARBA00022448"/>
    </source>
</evidence>
<gene>
    <name evidence="10" type="ORF">NG900_06330</name>
</gene>
<reference evidence="10" key="2">
    <citation type="journal article" date="2023" name="Front. Microbiol.">
        <title>Ralstonia chuxiongensis sp. nov., Ralstonia mojiangensis sp. nov., and Ralstonia soli sp. nov., isolated from tobacco fields, are three novel species in the family Burkholderiaceae.</title>
        <authorList>
            <person name="Lu C.H."/>
            <person name="Zhang Y.Y."/>
            <person name="Jiang N."/>
            <person name="Chen W."/>
            <person name="Shao X."/>
            <person name="Zhao Z.M."/>
            <person name="Lu W.L."/>
            <person name="Hu X."/>
            <person name="Xi Y.X."/>
            <person name="Zou S.Y."/>
            <person name="Wei Q.J."/>
            <person name="Lin Z.L."/>
            <person name="Gong L."/>
            <person name="Gai X.T."/>
            <person name="Zhang L.Q."/>
            <person name="Li J.Y."/>
            <person name="Jin Y."/>
            <person name="Xia Z.Y."/>
        </authorList>
    </citation>
    <scope>NUCLEOTIDE SEQUENCE</scope>
    <source>
        <strain evidence="10">21MJYT02-11</strain>
    </source>
</reference>
<name>A0ABT1AHQ0_9RALS</name>
<feature type="transmembrane region" description="Helical" evidence="9">
    <location>
        <begin position="224"/>
        <end position="254"/>
    </location>
</feature>
<feature type="transmembrane region" description="Helical" evidence="9">
    <location>
        <begin position="261"/>
        <end position="281"/>
    </location>
</feature>
<evidence type="ECO:0000256" key="8">
    <source>
        <dbReference type="ARBA" id="ARBA00037998"/>
    </source>
</evidence>
<dbReference type="PANTHER" id="PTHR11795:SF442">
    <property type="entry name" value="ABC TRANSPORTER ATP-BINDING PROTEIN"/>
    <property type="match status" value="1"/>
</dbReference>
<comment type="subcellular location">
    <subcellularLocation>
        <location evidence="1">Cell membrane</location>
        <topology evidence="1">Multi-pass membrane protein</topology>
    </subcellularLocation>
</comment>
<dbReference type="RefSeq" id="WP_252678073.1">
    <property type="nucleotide sequence ID" value="NZ_JAMXHT010000002.1"/>
</dbReference>
<feature type="transmembrane region" description="Helical" evidence="9">
    <location>
        <begin position="65"/>
        <end position="88"/>
    </location>
</feature>
<evidence type="ECO:0000256" key="3">
    <source>
        <dbReference type="ARBA" id="ARBA00022475"/>
    </source>
</evidence>
<protein>
    <submittedName>
        <fullName evidence="10">Branched-chain amino acid ABC transporter permease</fullName>
    </submittedName>
</protein>
<evidence type="ECO:0000256" key="5">
    <source>
        <dbReference type="ARBA" id="ARBA00022970"/>
    </source>
</evidence>
<feature type="transmembrane region" description="Helical" evidence="9">
    <location>
        <begin position="143"/>
        <end position="164"/>
    </location>
</feature>
<keyword evidence="5" id="KW-0029">Amino-acid transport</keyword>
<evidence type="ECO:0000313" key="10">
    <source>
        <dbReference type="EMBL" id="MCO5397818.1"/>
    </source>
</evidence>
<feature type="transmembrane region" description="Helical" evidence="9">
    <location>
        <begin position="197"/>
        <end position="218"/>
    </location>
</feature>
<evidence type="ECO:0000256" key="7">
    <source>
        <dbReference type="ARBA" id="ARBA00023136"/>
    </source>
</evidence>
<keyword evidence="6 9" id="KW-1133">Transmembrane helix</keyword>